<organism evidence="2 3">
    <name type="scientific">Glarea lozoyensis (strain ATCC 74030 / MF5533)</name>
    <dbReference type="NCBI Taxonomy" id="1104152"/>
    <lineage>
        <taxon>Eukaryota</taxon>
        <taxon>Fungi</taxon>
        <taxon>Dikarya</taxon>
        <taxon>Ascomycota</taxon>
        <taxon>Pezizomycotina</taxon>
        <taxon>Leotiomycetes</taxon>
        <taxon>Helotiales</taxon>
        <taxon>Helotiaceae</taxon>
        <taxon>Glarea</taxon>
    </lineage>
</organism>
<evidence type="ECO:0000256" key="1">
    <source>
        <dbReference type="SAM" id="MobiDB-lite"/>
    </source>
</evidence>
<sequence>MLSTGRTVRSAMSLFPVLNPPSLGFGTAPFQLDSRTSDLESKDNQSELAQDFPARSVRPSDSCGYTYLQHGNSIASRKRGWIGWLSARGDEILQWMYIASRGKTKVTRLPVPARHLATRRLSATPEIYFEELAFQGQ</sequence>
<name>H0EXJ1_GLAL7</name>
<comment type="caution">
    <text evidence="2">The sequence shown here is derived from an EMBL/GenBank/DDBJ whole genome shotgun (WGS) entry which is preliminary data.</text>
</comment>
<gene>
    <name evidence="2" type="ORF">M7I_7527</name>
</gene>
<dbReference type="HOGENOM" id="CLU_1865324_0_0_1"/>
<proteinExistence type="predicted"/>
<dbReference type="EMBL" id="AGUE01000227">
    <property type="protein sequence ID" value="EHK96724.1"/>
    <property type="molecule type" value="Genomic_DNA"/>
</dbReference>
<evidence type="ECO:0000313" key="2">
    <source>
        <dbReference type="EMBL" id="EHK96724.1"/>
    </source>
</evidence>
<evidence type="ECO:0000313" key="3">
    <source>
        <dbReference type="Proteomes" id="UP000005446"/>
    </source>
</evidence>
<dbReference type="InParanoid" id="H0EXJ1"/>
<keyword evidence="3" id="KW-1185">Reference proteome</keyword>
<feature type="compositionally biased region" description="Basic and acidic residues" evidence="1">
    <location>
        <begin position="36"/>
        <end position="45"/>
    </location>
</feature>
<protein>
    <submittedName>
        <fullName evidence="2">Uncharacterized protein</fullName>
    </submittedName>
</protein>
<feature type="region of interest" description="Disordered" evidence="1">
    <location>
        <begin position="36"/>
        <end position="55"/>
    </location>
</feature>
<dbReference type="Proteomes" id="UP000005446">
    <property type="component" value="Unassembled WGS sequence"/>
</dbReference>
<reference evidence="2 3" key="1">
    <citation type="journal article" date="2012" name="Eukaryot. Cell">
        <title>Genome sequence of the fungus Glarea lozoyensis: the first genome sequence of a species from the Helotiaceae family.</title>
        <authorList>
            <person name="Youssar L."/>
            <person name="Gruening B.A."/>
            <person name="Erxleben A."/>
            <person name="Guenther S."/>
            <person name="Huettel W."/>
        </authorList>
    </citation>
    <scope>NUCLEOTIDE SEQUENCE [LARGE SCALE GENOMIC DNA]</scope>
    <source>
        <strain evidence="3">ATCC 74030 / MF5533</strain>
    </source>
</reference>
<dbReference type="AlphaFoldDB" id="H0EXJ1"/>
<accession>H0EXJ1</accession>